<evidence type="ECO:0000256" key="2">
    <source>
        <dbReference type="ARBA" id="ARBA00022723"/>
    </source>
</evidence>
<dbReference type="InterPro" id="IPR050148">
    <property type="entry name" value="Terpene_synthase-like"/>
</dbReference>
<keyword evidence="2" id="KW-0479">Metal-binding</keyword>
<dbReference type="FunFam" id="1.10.600.10:FF:000007">
    <property type="entry name" value="Isoprene synthase, chloroplastic"/>
    <property type="match status" value="1"/>
</dbReference>
<dbReference type="Pfam" id="PF03936">
    <property type="entry name" value="Terpene_synth_C"/>
    <property type="match status" value="1"/>
</dbReference>
<dbReference type="InterPro" id="IPR034741">
    <property type="entry name" value="Terpene_cyclase-like_1_C"/>
</dbReference>
<dbReference type="InterPro" id="IPR008949">
    <property type="entry name" value="Isoprenoid_synthase_dom_sf"/>
</dbReference>
<dbReference type="GO" id="GO:0000287">
    <property type="term" value="F:magnesium ion binding"/>
    <property type="evidence" value="ECO:0007669"/>
    <property type="project" value="InterPro"/>
</dbReference>
<evidence type="ECO:0000259" key="3">
    <source>
        <dbReference type="Pfam" id="PF01397"/>
    </source>
</evidence>
<evidence type="ECO:0000256" key="1">
    <source>
        <dbReference type="ARBA" id="ARBA00001946"/>
    </source>
</evidence>
<dbReference type="SFLD" id="SFLDS00005">
    <property type="entry name" value="Isoprenoid_Synthase_Type_I"/>
    <property type="match status" value="1"/>
</dbReference>
<feature type="domain" description="Terpene synthase N-terminal" evidence="3">
    <location>
        <begin position="57"/>
        <end position="236"/>
    </location>
</feature>
<dbReference type="InterPro" id="IPR005630">
    <property type="entry name" value="Terpene_synthase_metal-bd"/>
</dbReference>
<dbReference type="SUPFAM" id="SSF48576">
    <property type="entry name" value="Terpenoid synthases"/>
    <property type="match status" value="1"/>
</dbReference>
<organism evidence="5">
    <name type="scientific">Stevia rebaudiana</name>
    <name type="common">Stevia</name>
    <name type="synonym">Eupatorium rebaudianum</name>
    <dbReference type="NCBI Taxonomy" id="55670"/>
    <lineage>
        <taxon>Eukaryota</taxon>
        <taxon>Viridiplantae</taxon>
        <taxon>Streptophyta</taxon>
        <taxon>Embryophyta</taxon>
        <taxon>Tracheophyta</taxon>
        <taxon>Spermatophyta</taxon>
        <taxon>Magnoliopsida</taxon>
        <taxon>eudicotyledons</taxon>
        <taxon>Gunneridae</taxon>
        <taxon>Pentapetalae</taxon>
        <taxon>asterids</taxon>
        <taxon>campanulids</taxon>
        <taxon>Asterales</taxon>
        <taxon>Asteraceae</taxon>
        <taxon>Asteroideae</taxon>
        <taxon>Heliantheae alliance</taxon>
        <taxon>Eupatorieae</taxon>
        <taxon>Stevia</taxon>
    </lineage>
</organism>
<proteinExistence type="evidence at transcript level"/>
<dbReference type="SFLD" id="SFLDG01019">
    <property type="entry name" value="Terpene_Cyclase_Like_1_C_Termi"/>
    <property type="match status" value="1"/>
</dbReference>
<dbReference type="Pfam" id="PF01397">
    <property type="entry name" value="Terpene_synth"/>
    <property type="match status" value="1"/>
</dbReference>
<dbReference type="PANTHER" id="PTHR31225">
    <property type="entry name" value="OS04G0344100 PROTEIN-RELATED"/>
    <property type="match status" value="1"/>
</dbReference>
<dbReference type="Gene3D" id="1.50.10.130">
    <property type="entry name" value="Terpene synthase, N-terminal domain"/>
    <property type="match status" value="1"/>
</dbReference>
<dbReference type="PANTHER" id="PTHR31225:SF187">
    <property type="entry name" value="LYASE"/>
    <property type="match status" value="1"/>
</dbReference>
<dbReference type="AlphaFoldDB" id="A0A8F9S1J8"/>
<dbReference type="GO" id="GO:0016102">
    <property type="term" value="P:diterpenoid biosynthetic process"/>
    <property type="evidence" value="ECO:0007669"/>
    <property type="project" value="InterPro"/>
</dbReference>
<name>A0A8F9S1J8_STERE</name>
<dbReference type="CDD" id="cd00684">
    <property type="entry name" value="Terpene_cyclase_plant_C1"/>
    <property type="match status" value="1"/>
</dbReference>
<dbReference type="GO" id="GO:0034005">
    <property type="term" value="F:germacrene-A synthase activity"/>
    <property type="evidence" value="ECO:0007669"/>
    <property type="project" value="UniProtKB-ARBA"/>
</dbReference>
<evidence type="ECO:0000313" key="5">
    <source>
        <dbReference type="EMBL" id="QYL01201.1"/>
    </source>
</evidence>
<dbReference type="SUPFAM" id="SSF48239">
    <property type="entry name" value="Terpenoid cyclases/Protein prenyltransferases"/>
    <property type="match status" value="1"/>
</dbReference>
<reference evidence="5" key="1">
    <citation type="submission" date="2020-06" db="EMBL/GenBank/DDBJ databases">
        <title>Identification and Characterization of Terpene Synthase (TPS) Genes in Stevia rebaudiana.</title>
        <authorList>
            <person name="Hou M."/>
            <person name="Zhang Y."/>
            <person name="Xu X."/>
            <person name="Yuan H."/>
        </authorList>
    </citation>
    <scope>NUCLEOTIDE SEQUENCE</scope>
</reference>
<comment type="cofactor">
    <cofactor evidence="1">
        <name>Mg(2+)</name>
        <dbReference type="ChEBI" id="CHEBI:18420"/>
    </cofactor>
</comment>
<dbReference type="InterPro" id="IPR036965">
    <property type="entry name" value="Terpene_synth_N_sf"/>
</dbReference>
<dbReference type="FunFam" id="1.50.10.130:FF:000001">
    <property type="entry name" value="Isoprene synthase, chloroplastic"/>
    <property type="match status" value="1"/>
</dbReference>
<dbReference type="EMBL" id="MT551230">
    <property type="protein sequence ID" value="QYL01201.1"/>
    <property type="molecule type" value="mRNA"/>
</dbReference>
<dbReference type="GO" id="GO:0046246">
    <property type="term" value="P:terpene biosynthetic process"/>
    <property type="evidence" value="ECO:0007669"/>
    <property type="project" value="UniProtKB-ARBA"/>
</dbReference>
<protein>
    <submittedName>
        <fullName evidence="5">Terpene synthase 11</fullName>
    </submittedName>
</protein>
<evidence type="ECO:0000259" key="4">
    <source>
        <dbReference type="Pfam" id="PF03936"/>
    </source>
</evidence>
<accession>A0A8F9S1J8</accession>
<feature type="domain" description="Terpene synthase metal-binding" evidence="4">
    <location>
        <begin position="301"/>
        <end position="533"/>
    </location>
</feature>
<sequence>MWTLSAPFVFCNINSSISRRNTVTSKQKLHSTRFNLKDDTTMEITTRRSANYAPSLWSYDFIQSLSSKYTGEKYESRSRTLKAVVTRMICKENEMMENPLSILNLIDDLQRLGISYHFVSEISKALEKVYFNYYKNHEEWSKMDLNLKSLGFRLLRQHGYHIPQEIFNDNIDENGVVKGHLHEGIVSMLNLYEACYHSVEDESILDNARIFTEKYLKQAIQNDIDDKYNASLINRALVFPLHWMPPRVEAKWFIDVYEKRNGINNNPMVLELAKLDFNMVQAVHQEDLKNASRWWKDSRWDEFDFARDRLLENFMWTIAENYLPHFKGRIDLTKVNAMITTIDDVYDVYGTLQELEQFTDNVNSWDVDKIKELPNYMKICFFALNNAINEMSYDVLANDGVFVLPYLKKAWQDLCNAYIIEARWFNSGYTPTLKEFFDNAYMSIGILPIIKHAYILSLASVSEDTLKQIERAENMIRYSCLIVRLTNDMGTSSDELERGDVPKSIQCHMHESGATEVEAREHIKKVIMETWKKLNKERLAVGSEFPREFIECVTNLPRMGHFMYTDGDKHGKPDMFKPYALSLFVHPI</sequence>
<dbReference type="Gene3D" id="1.10.600.10">
    <property type="entry name" value="Farnesyl Diphosphate Synthase"/>
    <property type="match status" value="1"/>
</dbReference>
<dbReference type="InterPro" id="IPR001906">
    <property type="entry name" value="Terpene_synth_N"/>
</dbReference>
<dbReference type="InterPro" id="IPR008930">
    <property type="entry name" value="Terpenoid_cyclase/PrenylTrfase"/>
</dbReference>
<dbReference type="InterPro" id="IPR044814">
    <property type="entry name" value="Terpene_cyclase_plant_C1"/>
</dbReference>